<evidence type="ECO:0000256" key="10">
    <source>
        <dbReference type="ARBA" id="ARBA00023303"/>
    </source>
</evidence>
<organism evidence="14 15">
    <name type="scientific">Plasticicumulans acidivorans</name>
    <dbReference type="NCBI Taxonomy" id="886464"/>
    <lineage>
        <taxon>Bacteria</taxon>
        <taxon>Pseudomonadati</taxon>
        <taxon>Pseudomonadota</taxon>
        <taxon>Gammaproteobacteria</taxon>
        <taxon>Candidatus Competibacteraceae</taxon>
        <taxon>Plasticicumulans</taxon>
    </lineage>
</organism>
<evidence type="ECO:0000256" key="12">
    <source>
        <dbReference type="SAM" id="Phobius"/>
    </source>
</evidence>
<keyword evidence="7 12" id="KW-1133">Transmembrane helix</keyword>
<feature type="transmembrane region" description="Helical" evidence="12">
    <location>
        <begin position="128"/>
        <end position="148"/>
    </location>
</feature>
<keyword evidence="2" id="KW-0813">Transport</keyword>
<evidence type="ECO:0000256" key="4">
    <source>
        <dbReference type="ARBA" id="ARBA00022692"/>
    </source>
</evidence>
<keyword evidence="10 14" id="KW-0407">Ion channel</keyword>
<keyword evidence="9 12" id="KW-0472">Membrane</keyword>
<reference evidence="14 15" key="1">
    <citation type="submission" date="2018-05" db="EMBL/GenBank/DDBJ databases">
        <title>Genomic Encyclopedia of Type Strains, Phase IV (KMG-IV): sequencing the most valuable type-strain genomes for metagenomic binning, comparative biology and taxonomic classification.</title>
        <authorList>
            <person name="Goeker M."/>
        </authorList>
    </citation>
    <scope>NUCLEOTIDE SEQUENCE [LARGE SCALE GENOMIC DNA]</scope>
    <source>
        <strain evidence="14 15">DSM 23606</strain>
    </source>
</reference>
<gene>
    <name evidence="14" type="ORF">C7443_106161</name>
</gene>
<dbReference type="OrthoDB" id="9813518at2"/>
<keyword evidence="3" id="KW-0633">Potassium transport</keyword>
<protein>
    <submittedName>
        <fullName evidence="14">Voltage-gated potassium channel</fullName>
    </submittedName>
</protein>
<proteinExistence type="predicted"/>
<feature type="domain" description="Ion transport" evidence="13">
    <location>
        <begin position="17"/>
        <end position="211"/>
    </location>
</feature>
<keyword evidence="6" id="KW-0630">Potassium</keyword>
<evidence type="ECO:0000313" key="14">
    <source>
        <dbReference type="EMBL" id="PWV61147.1"/>
    </source>
</evidence>
<keyword evidence="5" id="KW-0631">Potassium channel</keyword>
<evidence type="ECO:0000256" key="9">
    <source>
        <dbReference type="ARBA" id="ARBA00023136"/>
    </source>
</evidence>
<evidence type="ECO:0000256" key="8">
    <source>
        <dbReference type="ARBA" id="ARBA00023065"/>
    </source>
</evidence>
<dbReference type="AlphaFoldDB" id="A0A317MUT7"/>
<evidence type="ECO:0000256" key="3">
    <source>
        <dbReference type="ARBA" id="ARBA00022538"/>
    </source>
</evidence>
<evidence type="ECO:0000256" key="1">
    <source>
        <dbReference type="ARBA" id="ARBA00004141"/>
    </source>
</evidence>
<evidence type="ECO:0000256" key="7">
    <source>
        <dbReference type="ARBA" id="ARBA00022989"/>
    </source>
</evidence>
<sequence>MALRLSRHDWDDSDLSPYELFMLALCLYALASLGLETFLPLDTATVEILDVGDNVLCVFFFADFLMNLARTQARWRYLRTWGWIDLLSSIPVSDVLMIGRVARVFRILRAIRAARAVMSFVLSKRPNAAFLAVASVSLLLIFAGAAAVLRFEAASADGNIHSPADALWWAVVTVTTVGYGDRYPVSDGGRIVGALLMFAGVGLFGTLSGLIAAWLLGPSSAGENEELATLRREIGEIRATLDRLAPGRDRPAETPPSPSEPKP</sequence>
<feature type="transmembrane region" description="Helical" evidence="12">
    <location>
        <begin position="160"/>
        <end position="179"/>
    </location>
</feature>
<dbReference type="GO" id="GO:0008076">
    <property type="term" value="C:voltage-gated potassium channel complex"/>
    <property type="evidence" value="ECO:0007669"/>
    <property type="project" value="InterPro"/>
</dbReference>
<dbReference type="GO" id="GO:0001508">
    <property type="term" value="P:action potential"/>
    <property type="evidence" value="ECO:0007669"/>
    <property type="project" value="TreeGrafter"/>
</dbReference>
<keyword evidence="4 12" id="KW-0812">Transmembrane</keyword>
<dbReference type="Gene3D" id="1.10.287.70">
    <property type="match status" value="1"/>
</dbReference>
<feature type="compositionally biased region" description="Pro residues" evidence="11">
    <location>
        <begin position="253"/>
        <end position="263"/>
    </location>
</feature>
<dbReference type="InterPro" id="IPR005821">
    <property type="entry name" value="Ion_trans_dom"/>
</dbReference>
<evidence type="ECO:0000256" key="6">
    <source>
        <dbReference type="ARBA" id="ARBA00022958"/>
    </source>
</evidence>
<accession>A0A317MUT7</accession>
<name>A0A317MUT7_9GAMM</name>
<dbReference type="GO" id="GO:0005249">
    <property type="term" value="F:voltage-gated potassium channel activity"/>
    <property type="evidence" value="ECO:0007669"/>
    <property type="project" value="InterPro"/>
</dbReference>
<evidence type="ECO:0000256" key="2">
    <source>
        <dbReference type="ARBA" id="ARBA00022448"/>
    </source>
</evidence>
<dbReference type="SUPFAM" id="SSF81324">
    <property type="entry name" value="Voltage-gated potassium channels"/>
    <property type="match status" value="1"/>
</dbReference>
<dbReference type="RefSeq" id="WP_110018823.1">
    <property type="nucleotide sequence ID" value="NZ_QGTJ01000006.1"/>
</dbReference>
<dbReference type="Pfam" id="PF00520">
    <property type="entry name" value="Ion_trans"/>
    <property type="match status" value="1"/>
</dbReference>
<evidence type="ECO:0000259" key="13">
    <source>
        <dbReference type="Pfam" id="PF00520"/>
    </source>
</evidence>
<dbReference type="InterPro" id="IPR028325">
    <property type="entry name" value="VG_K_chnl"/>
</dbReference>
<feature type="transmembrane region" description="Helical" evidence="12">
    <location>
        <begin position="191"/>
        <end position="216"/>
    </location>
</feature>
<comment type="caution">
    <text evidence="14">The sequence shown here is derived from an EMBL/GenBank/DDBJ whole genome shotgun (WGS) entry which is preliminary data.</text>
</comment>
<dbReference type="PRINTS" id="PR00169">
    <property type="entry name" value="KCHANNEL"/>
</dbReference>
<keyword evidence="15" id="KW-1185">Reference proteome</keyword>
<comment type="subcellular location">
    <subcellularLocation>
        <location evidence="1">Membrane</location>
        <topology evidence="1">Multi-pass membrane protein</topology>
    </subcellularLocation>
</comment>
<evidence type="ECO:0000313" key="15">
    <source>
        <dbReference type="Proteomes" id="UP000246569"/>
    </source>
</evidence>
<dbReference type="EMBL" id="QGTJ01000006">
    <property type="protein sequence ID" value="PWV61147.1"/>
    <property type="molecule type" value="Genomic_DNA"/>
</dbReference>
<evidence type="ECO:0000256" key="5">
    <source>
        <dbReference type="ARBA" id="ARBA00022826"/>
    </source>
</evidence>
<keyword evidence="8" id="KW-0406">Ion transport</keyword>
<evidence type="ECO:0000256" key="11">
    <source>
        <dbReference type="SAM" id="MobiDB-lite"/>
    </source>
</evidence>
<dbReference type="Proteomes" id="UP000246569">
    <property type="component" value="Unassembled WGS sequence"/>
</dbReference>
<feature type="region of interest" description="Disordered" evidence="11">
    <location>
        <begin position="241"/>
        <end position="263"/>
    </location>
</feature>
<dbReference type="PANTHER" id="PTHR11537">
    <property type="entry name" value="VOLTAGE-GATED POTASSIUM CHANNEL"/>
    <property type="match status" value="1"/>
</dbReference>
<feature type="compositionally biased region" description="Basic and acidic residues" evidence="11">
    <location>
        <begin position="241"/>
        <end position="252"/>
    </location>
</feature>
<dbReference type="PANTHER" id="PTHR11537:SF254">
    <property type="entry name" value="POTASSIUM VOLTAGE-GATED CHANNEL PROTEIN SHAB"/>
    <property type="match status" value="1"/>
</dbReference>
<feature type="transmembrane region" description="Helical" evidence="12">
    <location>
        <begin position="20"/>
        <end position="39"/>
    </location>
</feature>